<keyword evidence="1" id="KW-1133">Transmembrane helix</keyword>
<dbReference type="Proteomes" id="UP000630353">
    <property type="component" value="Unassembled WGS sequence"/>
</dbReference>
<sequence>MIESMQGLLGHGDAAMWGMGWGRFAFAVGLLLAVAVLVRLTLFRHPQ</sequence>
<dbReference type="AlphaFoldDB" id="A0A918XXE3"/>
<protein>
    <submittedName>
        <fullName evidence="2">Uncharacterized protein</fullName>
    </submittedName>
</protein>
<keyword evidence="1" id="KW-0812">Transmembrane</keyword>
<keyword evidence="3" id="KW-1185">Reference proteome</keyword>
<evidence type="ECO:0000313" key="3">
    <source>
        <dbReference type="Proteomes" id="UP000630353"/>
    </source>
</evidence>
<evidence type="ECO:0000256" key="1">
    <source>
        <dbReference type="SAM" id="Phobius"/>
    </source>
</evidence>
<organism evidence="2 3">
    <name type="scientific">Thalassobaculum fulvum</name>
    <dbReference type="NCBI Taxonomy" id="1633335"/>
    <lineage>
        <taxon>Bacteria</taxon>
        <taxon>Pseudomonadati</taxon>
        <taxon>Pseudomonadota</taxon>
        <taxon>Alphaproteobacteria</taxon>
        <taxon>Rhodospirillales</taxon>
        <taxon>Thalassobaculaceae</taxon>
        <taxon>Thalassobaculum</taxon>
    </lineage>
</organism>
<keyword evidence="1" id="KW-0472">Membrane</keyword>
<proteinExistence type="predicted"/>
<reference evidence="2" key="2">
    <citation type="submission" date="2020-09" db="EMBL/GenBank/DDBJ databases">
        <authorList>
            <person name="Sun Q."/>
            <person name="Kim S."/>
        </authorList>
    </citation>
    <scope>NUCLEOTIDE SEQUENCE</scope>
    <source>
        <strain evidence="2">KCTC 42651</strain>
    </source>
</reference>
<dbReference type="RefSeq" id="WP_189995186.1">
    <property type="nucleotide sequence ID" value="NZ_BMZS01000015.1"/>
</dbReference>
<accession>A0A918XXE3</accession>
<feature type="transmembrane region" description="Helical" evidence="1">
    <location>
        <begin position="20"/>
        <end position="42"/>
    </location>
</feature>
<gene>
    <name evidence="2" type="ORF">GCM10017083_51510</name>
</gene>
<reference evidence="2" key="1">
    <citation type="journal article" date="2014" name="Int. J. Syst. Evol. Microbiol.">
        <title>Complete genome sequence of Corynebacterium casei LMG S-19264T (=DSM 44701T), isolated from a smear-ripened cheese.</title>
        <authorList>
            <consortium name="US DOE Joint Genome Institute (JGI-PGF)"/>
            <person name="Walter F."/>
            <person name="Albersmeier A."/>
            <person name="Kalinowski J."/>
            <person name="Ruckert C."/>
        </authorList>
    </citation>
    <scope>NUCLEOTIDE SEQUENCE</scope>
    <source>
        <strain evidence="2">KCTC 42651</strain>
    </source>
</reference>
<name>A0A918XXE3_9PROT</name>
<dbReference type="EMBL" id="BMZS01000015">
    <property type="protein sequence ID" value="GHD62603.1"/>
    <property type="molecule type" value="Genomic_DNA"/>
</dbReference>
<comment type="caution">
    <text evidence="2">The sequence shown here is derived from an EMBL/GenBank/DDBJ whole genome shotgun (WGS) entry which is preliminary data.</text>
</comment>
<evidence type="ECO:0000313" key="2">
    <source>
        <dbReference type="EMBL" id="GHD62603.1"/>
    </source>
</evidence>